<protein>
    <submittedName>
        <fullName evidence="1">Uncharacterized protein</fullName>
    </submittedName>
</protein>
<evidence type="ECO:0000313" key="1">
    <source>
        <dbReference type="EMBL" id="ATY86034.1"/>
    </source>
</evidence>
<name>A0A2K8N9P0_9BACL</name>
<gene>
    <name evidence="1" type="ORF">CVV65_14760</name>
</gene>
<keyword evidence="2" id="KW-1185">Reference proteome</keyword>
<accession>A0A2K8N9P0</accession>
<dbReference type="AlphaFoldDB" id="A0A2K8N9P0"/>
<sequence length="69" mass="7856">MEAVASGLNTRRTFVEMFQGPTLAHIKSQIQLTQDAERADPISVSLVKDRREFNALVVFAYRDLETDEE</sequence>
<proteinExistence type="predicted"/>
<dbReference type="EMBL" id="CP024955">
    <property type="protein sequence ID" value="ATY86034.1"/>
    <property type="molecule type" value="Genomic_DNA"/>
</dbReference>
<evidence type="ECO:0000313" key="2">
    <source>
        <dbReference type="Proteomes" id="UP000231932"/>
    </source>
</evidence>
<dbReference type="KEGG" id="kyr:CVV65_14760"/>
<reference evidence="2" key="1">
    <citation type="submission" date="2017-11" db="EMBL/GenBank/DDBJ databases">
        <title>Complete Genome Sequence of Kyrpidia sp. Strain EA-1, a thermophilic, hydrogen-oxidizing Bacterium, isolated from the Azores.</title>
        <authorList>
            <person name="Reiner J.E."/>
            <person name="Lapp C.J."/>
            <person name="Bunk B."/>
            <person name="Gescher J."/>
        </authorList>
    </citation>
    <scope>NUCLEOTIDE SEQUENCE [LARGE SCALE GENOMIC DNA]</scope>
    <source>
        <strain evidence="2">EA-1</strain>
    </source>
</reference>
<organism evidence="1 2">
    <name type="scientific">Kyrpidia spormannii</name>
    <dbReference type="NCBI Taxonomy" id="2055160"/>
    <lineage>
        <taxon>Bacteria</taxon>
        <taxon>Bacillati</taxon>
        <taxon>Bacillota</taxon>
        <taxon>Bacilli</taxon>
        <taxon>Bacillales</taxon>
        <taxon>Alicyclobacillaceae</taxon>
        <taxon>Kyrpidia</taxon>
    </lineage>
</organism>
<dbReference type="Proteomes" id="UP000231932">
    <property type="component" value="Chromosome"/>
</dbReference>